<dbReference type="InParanoid" id="A0A0C3BJA9"/>
<dbReference type="EMBL" id="KN832982">
    <property type="protein sequence ID" value="KIM86418.1"/>
    <property type="molecule type" value="Genomic_DNA"/>
</dbReference>
<sequence>MTRPPAELSDLSTTTIICNAAFDPGHTVPKFKKNETNSRMPANTPRLSFLRRAIRHRVYVALILMGDHTNVEEGGGHLK</sequence>
<keyword evidence="2" id="KW-1185">Reference proteome</keyword>
<evidence type="ECO:0000313" key="1">
    <source>
        <dbReference type="EMBL" id="KIM86418.1"/>
    </source>
</evidence>
<accession>A0A0C3BJA9</accession>
<dbReference type="AlphaFoldDB" id="A0A0C3BJA9"/>
<evidence type="ECO:0000313" key="2">
    <source>
        <dbReference type="Proteomes" id="UP000054166"/>
    </source>
</evidence>
<dbReference type="HOGENOM" id="CLU_2606849_0_0_1"/>
<reference evidence="1 2" key="1">
    <citation type="submission" date="2014-04" db="EMBL/GenBank/DDBJ databases">
        <authorList>
            <consortium name="DOE Joint Genome Institute"/>
            <person name="Kuo A."/>
            <person name="Tarkka M."/>
            <person name="Buscot F."/>
            <person name="Kohler A."/>
            <person name="Nagy L.G."/>
            <person name="Floudas D."/>
            <person name="Copeland A."/>
            <person name="Barry K.W."/>
            <person name="Cichocki N."/>
            <person name="Veneault-Fourrey C."/>
            <person name="LaButti K."/>
            <person name="Lindquist E.A."/>
            <person name="Lipzen A."/>
            <person name="Lundell T."/>
            <person name="Morin E."/>
            <person name="Murat C."/>
            <person name="Sun H."/>
            <person name="Tunlid A."/>
            <person name="Henrissat B."/>
            <person name="Grigoriev I.V."/>
            <person name="Hibbett D.S."/>
            <person name="Martin F."/>
            <person name="Nordberg H.P."/>
            <person name="Cantor M.N."/>
            <person name="Hua S.X."/>
        </authorList>
    </citation>
    <scope>NUCLEOTIDE SEQUENCE [LARGE SCALE GENOMIC DNA]</scope>
    <source>
        <strain evidence="1 2">F 1598</strain>
    </source>
</reference>
<gene>
    <name evidence="1" type="ORF">PILCRDRAFT_816379</name>
</gene>
<organism evidence="1 2">
    <name type="scientific">Piloderma croceum (strain F 1598)</name>
    <dbReference type="NCBI Taxonomy" id="765440"/>
    <lineage>
        <taxon>Eukaryota</taxon>
        <taxon>Fungi</taxon>
        <taxon>Dikarya</taxon>
        <taxon>Basidiomycota</taxon>
        <taxon>Agaricomycotina</taxon>
        <taxon>Agaricomycetes</taxon>
        <taxon>Agaricomycetidae</taxon>
        <taxon>Atheliales</taxon>
        <taxon>Atheliaceae</taxon>
        <taxon>Piloderma</taxon>
    </lineage>
</organism>
<name>A0A0C3BJA9_PILCF</name>
<proteinExistence type="predicted"/>
<protein>
    <submittedName>
        <fullName evidence="1">Uncharacterized protein</fullName>
    </submittedName>
</protein>
<reference evidence="2" key="2">
    <citation type="submission" date="2015-01" db="EMBL/GenBank/DDBJ databases">
        <title>Evolutionary Origins and Diversification of the Mycorrhizal Mutualists.</title>
        <authorList>
            <consortium name="DOE Joint Genome Institute"/>
            <consortium name="Mycorrhizal Genomics Consortium"/>
            <person name="Kohler A."/>
            <person name="Kuo A."/>
            <person name="Nagy L.G."/>
            <person name="Floudas D."/>
            <person name="Copeland A."/>
            <person name="Barry K.W."/>
            <person name="Cichocki N."/>
            <person name="Veneault-Fourrey C."/>
            <person name="LaButti K."/>
            <person name="Lindquist E.A."/>
            <person name="Lipzen A."/>
            <person name="Lundell T."/>
            <person name="Morin E."/>
            <person name="Murat C."/>
            <person name="Riley R."/>
            <person name="Ohm R."/>
            <person name="Sun H."/>
            <person name="Tunlid A."/>
            <person name="Henrissat B."/>
            <person name="Grigoriev I.V."/>
            <person name="Hibbett D.S."/>
            <person name="Martin F."/>
        </authorList>
    </citation>
    <scope>NUCLEOTIDE SEQUENCE [LARGE SCALE GENOMIC DNA]</scope>
    <source>
        <strain evidence="2">F 1598</strain>
    </source>
</reference>
<dbReference type="Proteomes" id="UP000054166">
    <property type="component" value="Unassembled WGS sequence"/>
</dbReference>